<feature type="domain" description="Aminoglycoside phosphotransferase" evidence="1">
    <location>
        <begin position="97"/>
        <end position="353"/>
    </location>
</feature>
<dbReference type="AlphaFoldDB" id="A0A2T2N8T8"/>
<dbReference type="Proteomes" id="UP000240883">
    <property type="component" value="Unassembled WGS sequence"/>
</dbReference>
<evidence type="ECO:0000313" key="2">
    <source>
        <dbReference type="EMBL" id="PSN61847.1"/>
    </source>
</evidence>
<dbReference type="PANTHER" id="PTHR21310">
    <property type="entry name" value="AMINOGLYCOSIDE PHOSPHOTRANSFERASE-RELATED-RELATED"/>
    <property type="match status" value="1"/>
</dbReference>
<name>A0A2T2N8T8_CORCC</name>
<protein>
    <recommendedName>
        <fullName evidence="1">Aminoglycoside phosphotransferase domain-containing protein</fullName>
    </recommendedName>
</protein>
<dbReference type="Pfam" id="PF01636">
    <property type="entry name" value="APH"/>
    <property type="match status" value="1"/>
</dbReference>
<gene>
    <name evidence="2" type="ORF">BS50DRAFT_651281</name>
</gene>
<dbReference type="InterPro" id="IPR051678">
    <property type="entry name" value="AGP_Transferase"/>
</dbReference>
<organism evidence="2 3">
    <name type="scientific">Corynespora cassiicola Philippines</name>
    <dbReference type="NCBI Taxonomy" id="1448308"/>
    <lineage>
        <taxon>Eukaryota</taxon>
        <taxon>Fungi</taxon>
        <taxon>Dikarya</taxon>
        <taxon>Ascomycota</taxon>
        <taxon>Pezizomycotina</taxon>
        <taxon>Dothideomycetes</taxon>
        <taxon>Pleosporomycetidae</taxon>
        <taxon>Pleosporales</taxon>
        <taxon>Corynesporascaceae</taxon>
        <taxon>Corynespora</taxon>
    </lineage>
</organism>
<evidence type="ECO:0000259" key="1">
    <source>
        <dbReference type="Pfam" id="PF01636"/>
    </source>
</evidence>
<dbReference type="PANTHER" id="PTHR21310:SF48">
    <property type="entry name" value="AMINOGLYCOSIDE PHOSPHOTRANSFERASE DOMAIN-CONTAINING PROTEIN"/>
    <property type="match status" value="1"/>
</dbReference>
<sequence length="384" mass="44925">MTEFVRNLMLKHYGFDSKASFKEHYLTNNYETVNMLYHQRSPVEEWVKIPFPYYAIDPSMPPIPTREDVDAATPSDFDPDMPTHVFRVHGVYAVKWGPPKSIVQEAENLIFLQDHAVRTPKVYACFSHDRFNAEKYMERHNVPRSAVPQIYFLVTDWIEGIGLDTDKMEAMSDEAKVKLCDKIGQQLALLRSIPPPHPEYYGRVNDQPFPRWSRGVPEYKDESLGPYHTYEDYLDVAKKHFEIILVDKMFWKGEENWEASMSPEAECILGNFHNNFRGPGDCIRSTLTHRDLNHTNVLLVPPKGSGEPASVDELADYELWIIDWETMVWAPAWYEMGAAFRWWCSDFSKPFTRHLWAMCKHMKPVYWTHSHLLWMCRVKIGGLL</sequence>
<reference evidence="2 3" key="1">
    <citation type="journal article" date="2018" name="Front. Microbiol.">
        <title>Genome-Wide Analysis of Corynespora cassiicola Leaf Fall Disease Putative Effectors.</title>
        <authorList>
            <person name="Lopez D."/>
            <person name="Ribeiro S."/>
            <person name="Label P."/>
            <person name="Fumanal B."/>
            <person name="Venisse J.S."/>
            <person name="Kohler A."/>
            <person name="de Oliveira R.R."/>
            <person name="Labutti K."/>
            <person name="Lipzen A."/>
            <person name="Lail K."/>
            <person name="Bauer D."/>
            <person name="Ohm R.A."/>
            <person name="Barry K.W."/>
            <person name="Spatafora J."/>
            <person name="Grigoriev I.V."/>
            <person name="Martin F.M."/>
            <person name="Pujade-Renaud V."/>
        </authorList>
    </citation>
    <scope>NUCLEOTIDE SEQUENCE [LARGE SCALE GENOMIC DNA]</scope>
    <source>
        <strain evidence="2 3">Philippines</strain>
    </source>
</reference>
<dbReference type="EMBL" id="KZ678143">
    <property type="protein sequence ID" value="PSN61847.1"/>
    <property type="molecule type" value="Genomic_DNA"/>
</dbReference>
<dbReference type="InterPro" id="IPR002575">
    <property type="entry name" value="Aminoglycoside_PTrfase"/>
</dbReference>
<dbReference type="OrthoDB" id="3792302at2759"/>
<dbReference type="Gene3D" id="3.90.1200.10">
    <property type="match status" value="1"/>
</dbReference>
<accession>A0A2T2N8T8</accession>
<proteinExistence type="predicted"/>
<dbReference type="InterPro" id="IPR011009">
    <property type="entry name" value="Kinase-like_dom_sf"/>
</dbReference>
<dbReference type="SUPFAM" id="SSF56112">
    <property type="entry name" value="Protein kinase-like (PK-like)"/>
    <property type="match status" value="1"/>
</dbReference>
<keyword evidence="3" id="KW-1185">Reference proteome</keyword>
<evidence type="ECO:0000313" key="3">
    <source>
        <dbReference type="Proteomes" id="UP000240883"/>
    </source>
</evidence>